<evidence type="ECO:0000259" key="2">
    <source>
        <dbReference type="PROSITE" id="PS51384"/>
    </source>
</evidence>
<dbReference type="PROSITE" id="PS51384">
    <property type="entry name" value="FAD_FR"/>
    <property type="match status" value="1"/>
</dbReference>
<evidence type="ECO:0000313" key="3">
    <source>
        <dbReference type="EMBL" id="RBB42325.1"/>
    </source>
</evidence>
<dbReference type="InterPro" id="IPR039374">
    <property type="entry name" value="SIP_fam"/>
</dbReference>
<dbReference type="Proteomes" id="UP000252458">
    <property type="component" value="Unassembled WGS sequence"/>
</dbReference>
<dbReference type="InterPro" id="IPR013113">
    <property type="entry name" value="SIP_FAD-bd"/>
</dbReference>
<proteinExistence type="inferred from homology"/>
<evidence type="ECO:0000313" key="4">
    <source>
        <dbReference type="Proteomes" id="UP000252458"/>
    </source>
</evidence>
<dbReference type="Pfam" id="PF04954">
    <property type="entry name" value="SIP"/>
    <property type="match status" value="1"/>
</dbReference>
<dbReference type="InterPro" id="IPR017938">
    <property type="entry name" value="Riboflavin_synthase-like_b-brl"/>
</dbReference>
<dbReference type="EMBL" id="QMFZ01000002">
    <property type="protein sequence ID" value="RBB42325.1"/>
    <property type="molecule type" value="Genomic_DNA"/>
</dbReference>
<name>A0A365R1J5_9BURK</name>
<dbReference type="AlphaFoldDB" id="A0A365R1J5"/>
<dbReference type="Gene3D" id="2.40.30.10">
    <property type="entry name" value="Translation factors"/>
    <property type="match status" value="1"/>
</dbReference>
<dbReference type="InterPro" id="IPR017927">
    <property type="entry name" value="FAD-bd_FR_type"/>
</dbReference>
<comment type="similarity">
    <text evidence="1">Belongs to the SIP oxidoreductase family.</text>
</comment>
<evidence type="ECO:0000256" key="1">
    <source>
        <dbReference type="ARBA" id="ARBA00035644"/>
    </source>
</evidence>
<dbReference type="CDD" id="cd06193">
    <property type="entry name" value="siderophore_interacting"/>
    <property type="match status" value="1"/>
</dbReference>
<dbReference type="Gene3D" id="3.40.50.80">
    <property type="entry name" value="Nucleotide-binding domain of ferredoxin-NADP reductase (FNR) module"/>
    <property type="match status" value="1"/>
</dbReference>
<protein>
    <submittedName>
        <fullName evidence="3">Siderophore-interacting protein</fullName>
    </submittedName>
</protein>
<reference evidence="3 4" key="1">
    <citation type="submission" date="2018-06" db="EMBL/GenBank/DDBJ databases">
        <title>Draft genome sequence of Burkholderia reimsis strain BE51 isolated from a French agricultural soil.</title>
        <authorList>
            <person name="Esmaeel Q."/>
        </authorList>
    </citation>
    <scope>NUCLEOTIDE SEQUENCE [LARGE SCALE GENOMIC DNA]</scope>
    <source>
        <strain evidence="3 4">BE51</strain>
    </source>
</reference>
<dbReference type="Pfam" id="PF08021">
    <property type="entry name" value="FAD_binding_9"/>
    <property type="match status" value="1"/>
</dbReference>
<organism evidence="3 4">
    <name type="scientific">Burkholderia reimsis</name>
    <dbReference type="NCBI Taxonomy" id="2234132"/>
    <lineage>
        <taxon>Bacteria</taxon>
        <taxon>Pseudomonadati</taxon>
        <taxon>Pseudomonadota</taxon>
        <taxon>Betaproteobacteria</taxon>
        <taxon>Burkholderiales</taxon>
        <taxon>Burkholderiaceae</taxon>
        <taxon>Burkholderia</taxon>
    </lineage>
</organism>
<dbReference type="PANTHER" id="PTHR30157">
    <property type="entry name" value="FERRIC REDUCTASE, NADPH-DEPENDENT"/>
    <property type="match status" value="1"/>
</dbReference>
<feature type="domain" description="FAD-binding FR-type" evidence="2">
    <location>
        <begin position="17"/>
        <end position="141"/>
    </location>
</feature>
<sequence>MMQNTSERTVTRVRHTLKFRLLQVLRVHAVTPHLLRVTLGGPDLADFESASFDDHVKVFFPPPGAERPAMPTLGANGPEFPEGEPRPVARDFTPRRFDRAARELDLEFVLNHPGPASQWAAQARVGQWLGIGGPRGSFVVPTGFDWHLLIGDDTALPAVARRLEELPAGARAAVVMEVADRTAQIAFDTRADVHEIWRFRAEADAANGDVLLNAVRDLPLPPSGDGYVWAAGEALSMRAVRQHLTGERGVDKSRIRAAAYWKRGAAAVHETLED</sequence>
<dbReference type="PANTHER" id="PTHR30157:SF0">
    <property type="entry name" value="NADPH-DEPENDENT FERRIC-CHELATE REDUCTASE"/>
    <property type="match status" value="1"/>
</dbReference>
<dbReference type="SUPFAM" id="SSF63380">
    <property type="entry name" value="Riboflavin synthase domain-like"/>
    <property type="match status" value="1"/>
</dbReference>
<comment type="caution">
    <text evidence="3">The sequence shown here is derived from an EMBL/GenBank/DDBJ whole genome shotgun (WGS) entry which is preliminary data.</text>
</comment>
<keyword evidence="4" id="KW-1185">Reference proteome</keyword>
<dbReference type="InterPro" id="IPR039261">
    <property type="entry name" value="FNR_nucleotide-bd"/>
</dbReference>
<gene>
    <name evidence="3" type="ORF">DPV79_03750</name>
</gene>
<dbReference type="InterPro" id="IPR007037">
    <property type="entry name" value="SIP_rossman_dom"/>
</dbReference>
<dbReference type="GO" id="GO:0016491">
    <property type="term" value="F:oxidoreductase activity"/>
    <property type="evidence" value="ECO:0007669"/>
    <property type="project" value="InterPro"/>
</dbReference>
<accession>A0A365R1J5</accession>